<protein>
    <submittedName>
        <fullName evidence="1">Uncharacterized protein</fullName>
    </submittedName>
</protein>
<gene>
    <name evidence="1" type="ORF">ALC56_01600</name>
</gene>
<feature type="non-terminal residue" evidence="1">
    <location>
        <position position="1"/>
    </location>
</feature>
<name>A0A195FUG4_9HYME</name>
<proteinExistence type="predicted"/>
<accession>A0A195FUG4</accession>
<evidence type="ECO:0000313" key="1">
    <source>
        <dbReference type="EMBL" id="KYN44061.1"/>
    </source>
</evidence>
<keyword evidence="2" id="KW-1185">Reference proteome</keyword>
<dbReference type="AlphaFoldDB" id="A0A195FUG4"/>
<reference evidence="1 2" key="1">
    <citation type="submission" date="2016-03" db="EMBL/GenBank/DDBJ databases">
        <title>Trachymyrmex septentrionalis WGS genome.</title>
        <authorList>
            <person name="Nygaard S."/>
            <person name="Hu H."/>
            <person name="Boomsma J."/>
            <person name="Zhang G."/>
        </authorList>
    </citation>
    <scope>NUCLEOTIDE SEQUENCE [LARGE SCALE GENOMIC DNA]</scope>
    <source>
        <strain evidence="1">Tsep2-gDNA-1</strain>
        <tissue evidence="1">Whole body</tissue>
    </source>
</reference>
<dbReference type="EMBL" id="KQ981264">
    <property type="protein sequence ID" value="KYN44061.1"/>
    <property type="molecule type" value="Genomic_DNA"/>
</dbReference>
<organism evidence="1 2">
    <name type="scientific">Trachymyrmex septentrionalis</name>
    <dbReference type="NCBI Taxonomy" id="34720"/>
    <lineage>
        <taxon>Eukaryota</taxon>
        <taxon>Metazoa</taxon>
        <taxon>Ecdysozoa</taxon>
        <taxon>Arthropoda</taxon>
        <taxon>Hexapoda</taxon>
        <taxon>Insecta</taxon>
        <taxon>Pterygota</taxon>
        <taxon>Neoptera</taxon>
        <taxon>Endopterygota</taxon>
        <taxon>Hymenoptera</taxon>
        <taxon>Apocrita</taxon>
        <taxon>Aculeata</taxon>
        <taxon>Formicoidea</taxon>
        <taxon>Formicidae</taxon>
        <taxon>Myrmicinae</taxon>
        <taxon>Trachymyrmex</taxon>
    </lineage>
</organism>
<evidence type="ECO:0000313" key="2">
    <source>
        <dbReference type="Proteomes" id="UP000078541"/>
    </source>
</evidence>
<sequence length="106" mass="11582">LLKERPVCILSRYRNIGPIWPDGPNVVQSTAIDRNSASNTRAQGARPPSVRLDLVLRRFVPKVPQVSGAKSCLRMSCALSELTKRAFEASYSRAVIGSTPLSCTLL</sequence>
<dbReference type="Proteomes" id="UP000078541">
    <property type="component" value="Unassembled WGS sequence"/>
</dbReference>